<evidence type="ECO:0000256" key="2">
    <source>
        <dbReference type="ARBA" id="ARBA00023125"/>
    </source>
</evidence>
<dbReference type="InterPro" id="IPR036390">
    <property type="entry name" value="WH_DNA-bd_sf"/>
</dbReference>
<keyword evidence="1" id="KW-0805">Transcription regulation</keyword>
<dbReference type="PROSITE" id="PS50949">
    <property type="entry name" value="HTH_GNTR"/>
    <property type="match status" value="1"/>
</dbReference>
<dbReference type="SUPFAM" id="SSF46785">
    <property type="entry name" value="Winged helix' DNA-binding domain"/>
    <property type="match status" value="1"/>
</dbReference>
<dbReference type="Pfam" id="PF00392">
    <property type="entry name" value="GntR"/>
    <property type="match status" value="1"/>
</dbReference>
<proteinExistence type="predicted"/>
<dbReference type="Gene3D" id="1.10.10.10">
    <property type="entry name" value="Winged helix-like DNA-binding domain superfamily/Winged helix DNA-binding domain"/>
    <property type="match status" value="1"/>
</dbReference>
<dbReference type="InterPro" id="IPR036388">
    <property type="entry name" value="WH-like_DNA-bd_sf"/>
</dbReference>
<dbReference type="SMART" id="SM00345">
    <property type="entry name" value="HTH_GNTR"/>
    <property type="match status" value="1"/>
</dbReference>
<comment type="caution">
    <text evidence="5">The sequence shown here is derived from an EMBL/GenBank/DDBJ whole genome shotgun (WGS) entry which is preliminary data.</text>
</comment>
<evidence type="ECO:0000313" key="5">
    <source>
        <dbReference type="EMBL" id="MDQ0200304.1"/>
    </source>
</evidence>
<dbReference type="SMART" id="SM00895">
    <property type="entry name" value="FCD"/>
    <property type="match status" value="1"/>
</dbReference>
<evidence type="ECO:0000256" key="3">
    <source>
        <dbReference type="ARBA" id="ARBA00023163"/>
    </source>
</evidence>
<dbReference type="InterPro" id="IPR000524">
    <property type="entry name" value="Tscrpt_reg_HTH_GntR"/>
</dbReference>
<dbReference type="Proteomes" id="UP001224122">
    <property type="component" value="Unassembled WGS sequence"/>
</dbReference>
<dbReference type="GO" id="GO:0003677">
    <property type="term" value="F:DNA binding"/>
    <property type="evidence" value="ECO:0007669"/>
    <property type="project" value="UniProtKB-KW"/>
</dbReference>
<dbReference type="Gene3D" id="1.20.120.530">
    <property type="entry name" value="GntR ligand-binding domain-like"/>
    <property type="match status" value="1"/>
</dbReference>
<dbReference type="RefSeq" id="WP_307409989.1">
    <property type="nucleotide sequence ID" value="NZ_JAUSTW010000005.1"/>
</dbReference>
<dbReference type="Pfam" id="PF07729">
    <property type="entry name" value="FCD"/>
    <property type="match status" value="1"/>
</dbReference>
<dbReference type="EMBL" id="JAUSTW010000005">
    <property type="protein sequence ID" value="MDQ0200304.1"/>
    <property type="molecule type" value="Genomic_DNA"/>
</dbReference>
<gene>
    <name evidence="5" type="ORF">J2S10_003487</name>
</gene>
<name>A0ABT9XXS0_9BACI</name>
<reference evidence="5 6" key="1">
    <citation type="submission" date="2023-07" db="EMBL/GenBank/DDBJ databases">
        <title>Genomic Encyclopedia of Type Strains, Phase IV (KMG-IV): sequencing the most valuable type-strain genomes for metagenomic binning, comparative biology and taxonomic classification.</title>
        <authorList>
            <person name="Goeker M."/>
        </authorList>
    </citation>
    <scope>NUCLEOTIDE SEQUENCE [LARGE SCALE GENOMIC DNA]</scope>
    <source>
        <strain evidence="5 6">DSM 27594</strain>
    </source>
</reference>
<keyword evidence="2 5" id="KW-0238">DNA-binding</keyword>
<dbReference type="PANTHER" id="PTHR43537:SF5">
    <property type="entry name" value="UXU OPERON TRANSCRIPTIONAL REGULATOR"/>
    <property type="match status" value="1"/>
</dbReference>
<evidence type="ECO:0000256" key="1">
    <source>
        <dbReference type="ARBA" id="ARBA00023015"/>
    </source>
</evidence>
<sequence length="225" mass="25845">MKSIKKVSLHEMIAEEIKRYINDHQLKRGNKLPSVAELTAILNVSRSSIREALRYLEGIDVLEVQNGKGIFVKDNDELKIVAKIAVEQEKNYLLHISELRRALEGKAVELASIRATDHEIKEMERLLAEVISLNDEGIDSSKEDWAFHKTIYKASHNPLLESVAESVSETFNKLWSKPFGIEHIFEDTLPFHFTMMEGIKQRDPAYATQEFNKIIDTVEKTVRKI</sequence>
<dbReference type="InterPro" id="IPR011711">
    <property type="entry name" value="GntR_C"/>
</dbReference>
<dbReference type="PANTHER" id="PTHR43537">
    <property type="entry name" value="TRANSCRIPTIONAL REGULATOR, GNTR FAMILY"/>
    <property type="match status" value="1"/>
</dbReference>
<keyword evidence="3" id="KW-0804">Transcription</keyword>
<evidence type="ECO:0000259" key="4">
    <source>
        <dbReference type="PROSITE" id="PS50949"/>
    </source>
</evidence>
<feature type="domain" description="HTH gntR-type" evidence="4">
    <location>
        <begin position="7"/>
        <end position="75"/>
    </location>
</feature>
<accession>A0ABT9XXS0</accession>
<dbReference type="CDD" id="cd07377">
    <property type="entry name" value="WHTH_GntR"/>
    <property type="match status" value="1"/>
</dbReference>
<protein>
    <submittedName>
        <fullName evidence="5">DNA-binding FadR family transcriptional regulator</fullName>
    </submittedName>
</protein>
<dbReference type="InterPro" id="IPR008920">
    <property type="entry name" value="TF_FadR/GntR_C"/>
</dbReference>
<dbReference type="SUPFAM" id="SSF48008">
    <property type="entry name" value="GntR ligand-binding domain-like"/>
    <property type="match status" value="1"/>
</dbReference>
<keyword evidence="6" id="KW-1185">Reference proteome</keyword>
<evidence type="ECO:0000313" key="6">
    <source>
        <dbReference type="Proteomes" id="UP001224122"/>
    </source>
</evidence>
<organism evidence="5 6">
    <name type="scientific">Neobacillus ginsengisoli</name>
    <dbReference type="NCBI Taxonomy" id="904295"/>
    <lineage>
        <taxon>Bacteria</taxon>
        <taxon>Bacillati</taxon>
        <taxon>Bacillota</taxon>
        <taxon>Bacilli</taxon>
        <taxon>Bacillales</taxon>
        <taxon>Bacillaceae</taxon>
        <taxon>Neobacillus</taxon>
    </lineage>
</organism>